<dbReference type="GO" id="GO:0005886">
    <property type="term" value="C:plasma membrane"/>
    <property type="evidence" value="ECO:0007669"/>
    <property type="project" value="UniProtKB-SubCell"/>
</dbReference>
<keyword evidence="8" id="KW-0472">Membrane</keyword>
<evidence type="ECO:0000256" key="2">
    <source>
        <dbReference type="ARBA" id="ARBA00004401"/>
    </source>
</evidence>
<evidence type="ECO:0000256" key="4">
    <source>
        <dbReference type="ARBA" id="ARBA00013208"/>
    </source>
</evidence>
<proteinExistence type="inferred from homology"/>
<feature type="transmembrane region" description="Helical" evidence="8">
    <location>
        <begin position="9"/>
        <end position="29"/>
    </location>
</feature>
<keyword evidence="5 8" id="KW-0645">Protease</keyword>
<feature type="active site" evidence="7">
    <location>
        <position position="74"/>
    </location>
</feature>
<keyword evidence="8" id="KW-0812">Transmembrane</keyword>
<dbReference type="Proteomes" id="UP000254807">
    <property type="component" value="Unassembled WGS sequence"/>
</dbReference>
<evidence type="ECO:0000313" key="11">
    <source>
        <dbReference type="EMBL" id="STD82051.1"/>
    </source>
</evidence>
<dbReference type="InterPro" id="IPR019758">
    <property type="entry name" value="Pept_S26A_signal_pept_1_CS"/>
</dbReference>
<dbReference type="EMBL" id="UFYW01000001">
    <property type="protein sequence ID" value="STD82051.1"/>
    <property type="molecule type" value="Genomic_DNA"/>
</dbReference>
<evidence type="ECO:0000256" key="1">
    <source>
        <dbReference type="ARBA" id="ARBA00000677"/>
    </source>
</evidence>
<feature type="domain" description="Peptidase S26" evidence="10">
    <location>
        <begin position="10"/>
        <end position="181"/>
    </location>
</feature>
<dbReference type="PANTHER" id="PTHR43390:SF1">
    <property type="entry name" value="CHLOROPLAST PROCESSING PEPTIDASE"/>
    <property type="match status" value="1"/>
</dbReference>
<dbReference type="InterPro" id="IPR019757">
    <property type="entry name" value="Pept_S26A_signal_pept_1_Lys-AS"/>
</dbReference>
<keyword evidence="8" id="KW-1133">Transmembrane helix</keyword>
<protein>
    <recommendedName>
        <fullName evidence="4 8">Signal peptidase I</fullName>
        <ecNumber evidence="4 8">3.4.21.89</ecNumber>
    </recommendedName>
</protein>
<dbReference type="PROSITE" id="PS00760">
    <property type="entry name" value="SPASE_I_2"/>
    <property type="match status" value="1"/>
</dbReference>
<dbReference type="RefSeq" id="WP_060813284.1">
    <property type="nucleotide sequence ID" value="NZ_JAJGOJ010000001.1"/>
</dbReference>
<keyword evidence="6 8" id="KW-0378">Hydrolase</keyword>
<dbReference type="InterPro" id="IPR019756">
    <property type="entry name" value="Pept_S26A_signal_pept_1_Ser-AS"/>
</dbReference>
<evidence type="ECO:0000313" key="12">
    <source>
        <dbReference type="Proteomes" id="UP000254807"/>
    </source>
</evidence>
<evidence type="ECO:0000256" key="7">
    <source>
        <dbReference type="PIRSR" id="PIRSR600223-1"/>
    </source>
</evidence>
<organism evidence="11 12">
    <name type="scientific">Enterococcus gallinarum</name>
    <dbReference type="NCBI Taxonomy" id="1353"/>
    <lineage>
        <taxon>Bacteria</taxon>
        <taxon>Bacillati</taxon>
        <taxon>Bacillota</taxon>
        <taxon>Bacilli</taxon>
        <taxon>Lactobacillales</taxon>
        <taxon>Enterococcaceae</taxon>
        <taxon>Enterococcus</taxon>
    </lineage>
</organism>
<evidence type="ECO:0000256" key="8">
    <source>
        <dbReference type="RuleBase" id="RU003993"/>
    </source>
</evidence>
<feature type="active site" evidence="7">
    <location>
        <position position="35"/>
    </location>
</feature>
<evidence type="ECO:0000256" key="9">
    <source>
        <dbReference type="RuleBase" id="RU362042"/>
    </source>
</evidence>
<evidence type="ECO:0000256" key="6">
    <source>
        <dbReference type="ARBA" id="ARBA00022801"/>
    </source>
</evidence>
<dbReference type="GO" id="GO:0009003">
    <property type="term" value="F:signal peptidase activity"/>
    <property type="evidence" value="ECO:0007669"/>
    <property type="project" value="UniProtKB-EC"/>
</dbReference>
<dbReference type="Pfam" id="PF10502">
    <property type="entry name" value="Peptidase_S26"/>
    <property type="match status" value="1"/>
</dbReference>
<dbReference type="Gene3D" id="2.10.109.10">
    <property type="entry name" value="Umud Fragment, subunit A"/>
    <property type="match status" value="1"/>
</dbReference>
<dbReference type="NCBIfam" id="TIGR02227">
    <property type="entry name" value="sigpep_I_bact"/>
    <property type="match status" value="1"/>
</dbReference>
<name>A0A376GU16_ENTGA</name>
<evidence type="ECO:0000259" key="10">
    <source>
        <dbReference type="Pfam" id="PF10502"/>
    </source>
</evidence>
<reference evidence="11 12" key="1">
    <citation type="submission" date="2018-06" db="EMBL/GenBank/DDBJ databases">
        <authorList>
            <consortium name="Pathogen Informatics"/>
            <person name="Doyle S."/>
        </authorList>
    </citation>
    <scope>NUCLEOTIDE SEQUENCE [LARGE SCALE GENOMIC DNA]</scope>
    <source>
        <strain evidence="11 12">NCTC12360</strain>
    </source>
</reference>
<dbReference type="SUPFAM" id="SSF51306">
    <property type="entry name" value="LexA/Signal peptidase"/>
    <property type="match status" value="1"/>
</dbReference>
<dbReference type="CDD" id="cd06530">
    <property type="entry name" value="S26_SPase_I"/>
    <property type="match status" value="1"/>
</dbReference>
<dbReference type="InterPro" id="IPR019533">
    <property type="entry name" value="Peptidase_S26"/>
</dbReference>
<dbReference type="GO" id="GO:0004252">
    <property type="term" value="F:serine-type endopeptidase activity"/>
    <property type="evidence" value="ECO:0007669"/>
    <property type="project" value="InterPro"/>
</dbReference>
<dbReference type="PRINTS" id="PR00727">
    <property type="entry name" value="LEADERPTASE"/>
</dbReference>
<gene>
    <name evidence="11" type="primary">spsB_1</name>
    <name evidence="11" type="ORF">NCTC12360_00470</name>
</gene>
<dbReference type="PROSITE" id="PS00761">
    <property type="entry name" value="SPASE_I_3"/>
    <property type="match status" value="1"/>
</dbReference>
<comment type="catalytic activity">
    <reaction evidence="1 8">
        <text>Cleavage of hydrophobic, N-terminal signal or leader sequences from secreted and periplasmic proteins.</text>
        <dbReference type="EC" id="3.4.21.89"/>
    </reaction>
</comment>
<dbReference type="InterPro" id="IPR036286">
    <property type="entry name" value="LexA/Signal_pep-like_sf"/>
</dbReference>
<evidence type="ECO:0000256" key="5">
    <source>
        <dbReference type="ARBA" id="ARBA00022670"/>
    </source>
</evidence>
<comment type="similarity">
    <text evidence="3 9">Belongs to the peptidase S26 family.</text>
</comment>
<dbReference type="GO" id="GO:0006465">
    <property type="term" value="P:signal peptide processing"/>
    <property type="evidence" value="ECO:0007669"/>
    <property type="project" value="InterPro"/>
</dbReference>
<dbReference type="PROSITE" id="PS00501">
    <property type="entry name" value="SPASE_I_1"/>
    <property type="match status" value="1"/>
</dbReference>
<keyword evidence="12" id="KW-1185">Reference proteome</keyword>
<evidence type="ECO:0000256" key="3">
    <source>
        <dbReference type="ARBA" id="ARBA00009370"/>
    </source>
</evidence>
<accession>A0A376GU16</accession>
<dbReference type="EC" id="3.4.21.89" evidence="4 8"/>
<dbReference type="InterPro" id="IPR000223">
    <property type="entry name" value="Pept_S26A_signal_pept_1"/>
</dbReference>
<comment type="subcellular location">
    <subcellularLocation>
        <location evidence="2">Cell membrane</location>
        <topology evidence="2">Single-pass type II membrane protein</topology>
    </subcellularLocation>
    <subcellularLocation>
        <location evidence="9">Membrane</location>
        <topology evidence="9">Single-pass type II membrane protein</topology>
    </subcellularLocation>
</comment>
<dbReference type="OrthoDB" id="9802919at2"/>
<dbReference type="PANTHER" id="PTHR43390">
    <property type="entry name" value="SIGNAL PEPTIDASE I"/>
    <property type="match status" value="1"/>
</dbReference>
<dbReference type="AlphaFoldDB" id="A0A376GU16"/>
<sequence length="189" mass="21775">MQKFLKENWFILAFIVVIVVVRLFILTPVKVSGHSMDPTLADGQRLIASKISSYQRQDVIICVEPDDTSKIAVKRLIGLPGDKIEMKNDVLTINGKEYQEEYLEDFKKQFADDQLQKEYSYRELFQQIAASATQFTEDFSITVPKGKYFVMGDNRLISRDSRSFGVVDADQMQGKVILRYWPLSEISLF</sequence>